<proteinExistence type="predicted"/>
<sequence>MKKFVFPVANGGAPFTNDSIVGILQEEQSAALEAIVAGLTAHWNGTQQAVILSGCEVTSLGASLYSINNGFVWINGKITRATGTGSTTLPAYIIENTPTDLLSTDVTNATFEDASNPILATETTTFIDTAPPGSGEYITIDPYAFGIPSRLEFITSHGTNKFVTEVTKSGSTSPTTLTISTTQLRLAGLIRDSFPATTTPEVSYPNIKAHFTDLIIQVYGYNNDIDAWVPISLVATDSGITSTNSFLYSFGITGNIGISIKTDSIFNGSVFRIVVIG</sequence>
<evidence type="ECO:0000313" key="1">
    <source>
        <dbReference type="EMBL" id="CAB4191920.1"/>
    </source>
</evidence>
<organism evidence="1">
    <name type="scientific">uncultured Caudovirales phage</name>
    <dbReference type="NCBI Taxonomy" id="2100421"/>
    <lineage>
        <taxon>Viruses</taxon>
        <taxon>Duplodnaviria</taxon>
        <taxon>Heunggongvirae</taxon>
        <taxon>Uroviricota</taxon>
        <taxon>Caudoviricetes</taxon>
        <taxon>Peduoviridae</taxon>
        <taxon>Maltschvirus</taxon>
        <taxon>Maltschvirus maltsch</taxon>
    </lineage>
</organism>
<protein>
    <submittedName>
        <fullName evidence="1">Uncharacterized protein</fullName>
    </submittedName>
</protein>
<gene>
    <name evidence="1" type="ORF">UFOVP1230_46</name>
</gene>
<reference evidence="1" key="1">
    <citation type="submission" date="2020-05" db="EMBL/GenBank/DDBJ databases">
        <authorList>
            <person name="Chiriac C."/>
            <person name="Salcher M."/>
            <person name="Ghai R."/>
            <person name="Kavagutti S V."/>
        </authorList>
    </citation>
    <scope>NUCLEOTIDE SEQUENCE</scope>
</reference>
<name>A0A6J5R3L2_9CAUD</name>
<dbReference type="EMBL" id="LR797179">
    <property type="protein sequence ID" value="CAB4191920.1"/>
    <property type="molecule type" value="Genomic_DNA"/>
</dbReference>
<accession>A0A6J5R3L2</accession>